<dbReference type="Gene3D" id="1.10.443.20">
    <property type="entry name" value="Centromere DNA-binding protein complex CBF3 subunit, domain 2"/>
    <property type="match status" value="1"/>
</dbReference>
<keyword evidence="5" id="KW-1185">Reference proteome</keyword>
<dbReference type="InterPro" id="IPR038279">
    <property type="entry name" value="Ndc10_dom2_sf"/>
</dbReference>
<dbReference type="AlphaFoldDB" id="A0A9W8HUY2"/>
<dbReference type="EMBL" id="JANBUO010002693">
    <property type="protein sequence ID" value="KAJ2793990.1"/>
    <property type="molecule type" value="Genomic_DNA"/>
</dbReference>
<evidence type="ECO:0000256" key="1">
    <source>
        <dbReference type="SAM" id="Coils"/>
    </source>
</evidence>
<proteinExistence type="predicted"/>
<name>A0A9W8HUY2_9FUNG</name>
<organism evidence="4 5">
    <name type="scientific">Coemansia guatemalensis</name>
    <dbReference type="NCBI Taxonomy" id="2761395"/>
    <lineage>
        <taxon>Eukaryota</taxon>
        <taxon>Fungi</taxon>
        <taxon>Fungi incertae sedis</taxon>
        <taxon>Zoopagomycota</taxon>
        <taxon>Kickxellomycotina</taxon>
        <taxon>Kickxellomycetes</taxon>
        <taxon>Kickxellales</taxon>
        <taxon>Kickxellaceae</taxon>
        <taxon>Coemansia</taxon>
    </lineage>
</organism>
<dbReference type="Pfam" id="PF16787">
    <property type="entry name" value="NDC10_II"/>
    <property type="match status" value="1"/>
</dbReference>
<dbReference type="OrthoDB" id="5527317at2759"/>
<feature type="coiled-coil region" evidence="1">
    <location>
        <begin position="302"/>
        <end position="329"/>
    </location>
</feature>
<sequence length="464" mass="50966">MSECGFFYADAFGLVKPTFAGIKGLATVDAIDATVLQPTVLTTLVRVNAGYNADASKPTEQPKRVDVKPPQSLLKEVFPWLKTALIDAFRQNKNNEDVHAARRILQVLRELRVVLLQDVAFMMEVPSLADMVKDSPLFDHALFKSADFLAFCEDMGKAVAESEVKHIDSLCAEALKWTDERKQKQPEGDPNRMKPTAPRRPALAPVAEQPVSVVDDLENGHKRQHEAASSVPAVASHEQASESTESDPSPKRIRRVYDAIASSSAGRIFGDIPASSLPANSSAGAATSTSEEAVPGEMAKIMEKLRSENEDLKVQLRRLEWVLSQHKTEVRTWMSKIEKGMHNVSVSVKRPLTPPPVPEPVPKRYPETAAPGYSEVDMPARPQQMQPSAQPSPVPPPQRVVYDGQYRVPPAPNGDGMRQVGLPSEPRGSAAPYERQVHPQSIRSSPVVPMRSTNQDAMVDYRPA</sequence>
<accession>A0A9W8HUY2</accession>
<gene>
    <name evidence="4" type="ORF">H4R20_006370</name>
</gene>
<feature type="compositionally biased region" description="Basic and acidic residues" evidence="2">
    <location>
        <begin position="180"/>
        <end position="192"/>
    </location>
</feature>
<evidence type="ECO:0000313" key="5">
    <source>
        <dbReference type="Proteomes" id="UP001140094"/>
    </source>
</evidence>
<dbReference type="GO" id="GO:0003677">
    <property type="term" value="F:DNA binding"/>
    <property type="evidence" value="ECO:0007669"/>
    <property type="project" value="InterPro"/>
</dbReference>
<feature type="compositionally biased region" description="Low complexity" evidence="2">
    <location>
        <begin position="379"/>
        <end position="389"/>
    </location>
</feature>
<feature type="non-terminal residue" evidence="4">
    <location>
        <position position="464"/>
    </location>
</feature>
<keyword evidence="1" id="KW-0175">Coiled coil</keyword>
<evidence type="ECO:0000259" key="3">
    <source>
        <dbReference type="Pfam" id="PF16787"/>
    </source>
</evidence>
<evidence type="ECO:0000256" key="2">
    <source>
        <dbReference type="SAM" id="MobiDB-lite"/>
    </source>
</evidence>
<comment type="caution">
    <text evidence="4">The sequence shown here is derived from an EMBL/GenBank/DDBJ whole genome shotgun (WGS) entry which is preliminary data.</text>
</comment>
<feature type="region of interest" description="Disordered" evidence="2">
    <location>
        <begin position="220"/>
        <end position="253"/>
    </location>
</feature>
<reference evidence="4" key="1">
    <citation type="submission" date="2022-07" db="EMBL/GenBank/DDBJ databases">
        <title>Phylogenomic reconstructions and comparative analyses of Kickxellomycotina fungi.</title>
        <authorList>
            <person name="Reynolds N.K."/>
            <person name="Stajich J.E."/>
            <person name="Barry K."/>
            <person name="Grigoriev I.V."/>
            <person name="Crous P."/>
            <person name="Smith M.E."/>
        </authorList>
    </citation>
    <scope>NUCLEOTIDE SEQUENCE</scope>
    <source>
        <strain evidence="4">NRRL 1565</strain>
    </source>
</reference>
<feature type="region of interest" description="Disordered" evidence="2">
    <location>
        <begin position="345"/>
        <end position="464"/>
    </location>
</feature>
<protein>
    <recommendedName>
        <fullName evidence="3">Ndc10 domain-containing protein</fullName>
    </recommendedName>
</protein>
<feature type="domain" description="Ndc10" evidence="3">
    <location>
        <begin position="57"/>
        <end position="148"/>
    </location>
</feature>
<dbReference type="Proteomes" id="UP001140094">
    <property type="component" value="Unassembled WGS sequence"/>
</dbReference>
<evidence type="ECO:0000313" key="4">
    <source>
        <dbReference type="EMBL" id="KAJ2793990.1"/>
    </source>
</evidence>
<feature type="region of interest" description="Disordered" evidence="2">
    <location>
        <begin position="180"/>
        <end position="208"/>
    </location>
</feature>
<dbReference type="InterPro" id="IPR031872">
    <property type="entry name" value="NDC10_II"/>
</dbReference>